<accession>A0A0F9NAL4</accession>
<feature type="domain" description="ATPase AAA-type core" evidence="1">
    <location>
        <begin position="40"/>
        <end position="132"/>
    </location>
</feature>
<organism evidence="2">
    <name type="scientific">marine sediment metagenome</name>
    <dbReference type="NCBI Taxonomy" id="412755"/>
    <lineage>
        <taxon>unclassified sequences</taxon>
        <taxon>metagenomes</taxon>
        <taxon>ecological metagenomes</taxon>
    </lineage>
</organism>
<dbReference type="SUPFAM" id="SSF52540">
    <property type="entry name" value="P-loop containing nucleoside triphosphate hydrolases"/>
    <property type="match status" value="1"/>
</dbReference>
<dbReference type="InterPro" id="IPR027417">
    <property type="entry name" value="P-loop_NTPase"/>
</dbReference>
<gene>
    <name evidence="2" type="ORF">LCGC14_0974300</name>
</gene>
<dbReference type="AlphaFoldDB" id="A0A0F9NAL4"/>
<comment type="caution">
    <text evidence="2">The sequence shown here is derived from an EMBL/GenBank/DDBJ whole genome shotgun (WGS) entry which is preliminary data.</text>
</comment>
<protein>
    <recommendedName>
        <fullName evidence="1">ATPase AAA-type core domain-containing protein</fullName>
    </recommendedName>
</protein>
<sequence length="214" mass="23399">MQLFEAYRPTVWSDIVGQDKIIATIDCLRPSGLGGRAYWLSGQSGTGKTTIARLLAAEIADWLNIEEVDTSELTLAGIDRIKRSMGTFGIGSKHGRAWIINEAHGLTASVTRRLLTVIEPAGGLPRHVLFAFTTTVEGQLRFEGLDDGGPLLSRCKRLELSRRGLAEVFAKRAQTIARAEGLDGKPLKAYENLAKKHRNNLRAMLQEIEAGGMS</sequence>
<dbReference type="Pfam" id="PF00004">
    <property type="entry name" value="AAA"/>
    <property type="match status" value="1"/>
</dbReference>
<dbReference type="InterPro" id="IPR050238">
    <property type="entry name" value="DNA_Rep/Repair_Clamp_Loader"/>
</dbReference>
<dbReference type="EMBL" id="LAZR01003599">
    <property type="protein sequence ID" value="KKN16590.1"/>
    <property type="molecule type" value="Genomic_DNA"/>
</dbReference>
<proteinExistence type="predicted"/>
<evidence type="ECO:0000313" key="2">
    <source>
        <dbReference type="EMBL" id="KKN16590.1"/>
    </source>
</evidence>
<dbReference type="Gene3D" id="3.40.50.300">
    <property type="entry name" value="P-loop containing nucleotide triphosphate hydrolases"/>
    <property type="match status" value="1"/>
</dbReference>
<dbReference type="GO" id="GO:0005524">
    <property type="term" value="F:ATP binding"/>
    <property type="evidence" value="ECO:0007669"/>
    <property type="project" value="InterPro"/>
</dbReference>
<dbReference type="GO" id="GO:0016887">
    <property type="term" value="F:ATP hydrolysis activity"/>
    <property type="evidence" value="ECO:0007669"/>
    <property type="project" value="InterPro"/>
</dbReference>
<dbReference type="GO" id="GO:0006261">
    <property type="term" value="P:DNA-templated DNA replication"/>
    <property type="evidence" value="ECO:0007669"/>
    <property type="project" value="TreeGrafter"/>
</dbReference>
<name>A0A0F9NAL4_9ZZZZ</name>
<dbReference type="CDD" id="cd00009">
    <property type="entry name" value="AAA"/>
    <property type="match status" value="1"/>
</dbReference>
<dbReference type="PANTHER" id="PTHR11669">
    <property type="entry name" value="REPLICATION FACTOR C / DNA POLYMERASE III GAMMA-TAU SUBUNIT"/>
    <property type="match status" value="1"/>
</dbReference>
<dbReference type="InterPro" id="IPR003959">
    <property type="entry name" value="ATPase_AAA_core"/>
</dbReference>
<reference evidence="2" key="1">
    <citation type="journal article" date="2015" name="Nature">
        <title>Complex archaea that bridge the gap between prokaryotes and eukaryotes.</title>
        <authorList>
            <person name="Spang A."/>
            <person name="Saw J.H."/>
            <person name="Jorgensen S.L."/>
            <person name="Zaremba-Niedzwiedzka K."/>
            <person name="Martijn J."/>
            <person name="Lind A.E."/>
            <person name="van Eijk R."/>
            <person name="Schleper C."/>
            <person name="Guy L."/>
            <person name="Ettema T.J."/>
        </authorList>
    </citation>
    <scope>NUCLEOTIDE SEQUENCE</scope>
</reference>
<evidence type="ECO:0000259" key="1">
    <source>
        <dbReference type="Pfam" id="PF00004"/>
    </source>
</evidence>
<dbReference type="PANTHER" id="PTHR11669:SF0">
    <property type="entry name" value="PROTEIN STICHEL-LIKE 2"/>
    <property type="match status" value="1"/>
</dbReference>